<proteinExistence type="inferred from homology"/>
<gene>
    <name evidence="4" type="ORF">TAV2_LOCUS12724</name>
</gene>
<evidence type="ECO:0000256" key="2">
    <source>
        <dbReference type="ARBA" id="ARBA00019577"/>
    </source>
</evidence>
<dbReference type="GO" id="GO:0016197">
    <property type="term" value="P:endosomal transport"/>
    <property type="evidence" value="ECO:0007669"/>
    <property type="project" value="TreeGrafter"/>
</dbReference>
<evidence type="ECO:0000256" key="1">
    <source>
        <dbReference type="ARBA" id="ARBA00007133"/>
    </source>
</evidence>
<dbReference type="Pfam" id="PF25210">
    <property type="entry name" value="Kelch_FKB95"/>
    <property type="match status" value="1"/>
</dbReference>
<dbReference type="SUPFAM" id="SSF117281">
    <property type="entry name" value="Kelch motif"/>
    <property type="match status" value="1"/>
</dbReference>
<accession>A0AAU9SCH6</accession>
<reference evidence="4 5" key="1">
    <citation type="submission" date="2022-03" db="EMBL/GenBank/DDBJ databases">
        <authorList>
            <person name="Nunn A."/>
            <person name="Chopra R."/>
            <person name="Nunn A."/>
            <person name="Contreras Garrido A."/>
        </authorList>
    </citation>
    <scope>NUCLEOTIDE SEQUENCE [LARGE SCALE GENOMIC DNA]</scope>
</reference>
<dbReference type="PANTHER" id="PTHR13073:SF0">
    <property type="entry name" value="BIOGENESIS OF LYSOSOME-RELATED ORGANELLES COMPLEX 1 SUBUNIT 1"/>
    <property type="match status" value="1"/>
</dbReference>
<dbReference type="InterPro" id="IPR057499">
    <property type="entry name" value="Kelch_FKB95"/>
</dbReference>
<feature type="domain" description="FKB95-like N-terminal Kelch" evidence="3">
    <location>
        <begin position="73"/>
        <end position="167"/>
    </location>
</feature>
<dbReference type="InterPro" id="IPR015915">
    <property type="entry name" value="Kelch-typ_b-propeller"/>
</dbReference>
<dbReference type="EMBL" id="OU466860">
    <property type="protein sequence ID" value="CAH2060043.1"/>
    <property type="molecule type" value="Genomic_DNA"/>
</dbReference>
<protein>
    <recommendedName>
        <fullName evidence="2">Biogenesis of lysosome-related organelles complex 1 subunit 1</fullName>
    </recommendedName>
</protein>
<dbReference type="GO" id="GO:0031083">
    <property type="term" value="C:BLOC-1 complex"/>
    <property type="evidence" value="ECO:0007669"/>
    <property type="project" value="InterPro"/>
</dbReference>
<evidence type="ECO:0000313" key="5">
    <source>
        <dbReference type="Proteomes" id="UP000836841"/>
    </source>
</evidence>
<dbReference type="Pfam" id="PF06320">
    <property type="entry name" value="GCN5L1"/>
    <property type="match status" value="1"/>
</dbReference>
<evidence type="ECO:0000313" key="4">
    <source>
        <dbReference type="EMBL" id="CAH2060043.1"/>
    </source>
</evidence>
<dbReference type="Proteomes" id="UP000836841">
    <property type="component" value="Chromosome 4"/>
</dbReference>
<evidence type="ECO:0000259" key="3">
    <source>
        <dbReference type="Pfam" id="PF25210"/>
    </source>
</evidence>
<name>A0AAU9SCH6_THLAR</name>
<dbReference type="InterPro" id="IPR009395">
    <property type="entry name" value="BLOC1S1"/>
</dbReference>
<keyword evidence="5" id="KW-1185">Reference proteome</keyword>
<dbReference type="AlphaFoldDB" id="A0AAU9SCH6"/>
<comment type="similarity">
    <text evidence="1">Belongs to the BLOC1S1 family.</text>
</comment>
<sequence length="485" mass="55143">MLQNYLRARKKQSSTLPSLPEDIIIDILARFRSVVTSPEIYARRIILGCTEHCLYVALFNYETHAYRLSILHQKANSNSCLVLIPSLPHIPYDGSFVAVGSRIYVFGGTNKHNMTTSALTIDCRFHTVQPLPSIPVLMSDTMAGIIDGRIYVIGNSGCDDDPKKVMEKWYNACVVEDVLYYFDCRKKSFRRYDRGGEWWFGKILAWVEIMATVSYGGKLALFYINGENQPRTTREICFSCKDISLERREGGDIWGRVEWCGHVLTGDFEFLKRLAVVSSGWSYLERHHGLNWKTQRKGWTAAKSKPLECAEGNKSATAAYDPRLEAKLVSASLALLIKLYITARGRVLPFTEKDRSEEETGTLESSLLQLIDDNRRSSLQLREKTERSRKEAIRHAARTADLLVKAVNGGVEECFVNEKRIEAEIRSLAVTVARFGKQTDQWLAATHAVNSAVKEIGDFENWMKTMEFDCKKITAAIRNIHQDHH</sequence>
<dbReference type="PANTHER" id="PTHR13073">
    <property type="entry name" value="BLOC-1 COMPLEX SUBUNIT 1"/>
    <property type="match status" value="1"/>
</dbReference>
<organism evidence="4 5">
    <name type="scientific">Thlaspi arvense</name>
    <name type="common">Field penny-cress</name>
    <dbReference type="NCBI Taxonomy" id="13288"/>
    <lineage>
        <taxon>Eukaryota</taxon>
        <taxon>Viridiplantae</taxon>
        <taxon>Streptophyta</taxon>
        <taxon>Embryophyta</taxon>
        <taxon>Tracheophyta</taxon>
        <taxon>Spermatophyta</taxon>
        <taxon>Magnoliopsida</taxon>
        <taxon>eudicotyledons</taxon>
        <taxon>Gunneridae</taxon>
        <taxon>Pentapetalae</taxon>
        <taxon>rosids</taxon>
        <taxon>malvids</taxon>
        <taxon>Brassicales</taxon>
        <taxon>Brassicaceae</taxon>
        <taxon>Thlaspideae</taxon>
        <taxon>Thlaspi</taxon>
    </lineage>
</organism>
<dbReference type="Gene3D" id="2.120.10.80">
    <property type="entry name" value="Kelch-type beta propeller"/>
    <property type="match status" value="1"/>
</dbReference>